<comment type="caution">
    <text evidence="1">The sequence shown here is derived from an EMBL/GenBank/DDBJ whole genome shotgun (WGS) entry which is preliminary data.</text>
</comment>
<organism evidence="1 2">
    <name type="scientific">Streptomyces lydicamycinicus</name>
    <dbReference type="NCBI Taxonomy" id="1546107"/>
    <lineage>
        <taxon>Bacteria</taxon>
        <taxon>Bacillati</taxon>
        <taxon>Actinomycetota</taxon>
        <taxon>Actinomycetes</taxon>
        <taxon>Kitasatosporales</taxon>
        <taxon>Streptomycetaceae</taxon>
        <taxon>Streptomyces</taxon>
    </lineage>
</organism>
<reference evidence="2" key="1">
    <citation type="submission" date="2014-09" db="EMBL/GenBank/DDBJ databases">
        <title>Whole genome shotgun sequence of Streptomyces sp. NBRC 110027.</title>
        <authorList>
            <person name="Komaki H."/>
            <person name="Ichikawa N."/>
            <person name="Katano-Makiyama Y."/>
            <person name="Hosoyama A."/>
            <person name="Hashimoto M."/>
            <person name="Uohara A."/>
            <person name="Kitahashi Y."/>
            <person name="Ohji S."/>
            <person name="Kimura A."/>
            <person name="Yamazoe A."/>
            <person name="Igarashi Y."/>
            <person name="Fujita N."/>
        </authorList>
    </citation>
    <scope>NUCLEOTIDE SEQUENCE [LARGE SCALE GENOMIC DNA]</scope>
    <source>
        <strain evidence="2">NBRC 110027</strain>
    </source>
</reference>
<evidence type="ECO:0000313" key="2">
    <source>
        <dbReference type="Proteomes" id="UP000048965"/>
    </source>
</evidence>
<name>A0A0N7YL23_9ACTN</name>
<dbReference type="Proteomes" id="UP000048965">
    <property type="component" value="Unassembled WGS sequence"/>
</dbReference>
<reference evidence="1 2" key="2">
    <citation type="journal article" date="2015" name="Stand. Genomic Sci.">
        <title>Draft genome sequence of marine-derived Streptomyces sp. TP-A0598, a producer of anti-MRSA antibiotic lydicamycins.</title>
        <authorList>
            <person name="Komaki H."/>
            <person name="Ichikawa N."/>
            <person name="Hosoyama A."/>
            <person name="Fujita N."/>
            <person name="Igarashi Y."/>
        </authorList>
    </citation>
    <scope>NUCLEOTIDE SEQUENCE [LARGE SCALE GENOMIC DNA]</scope>
    <source>
        <strain evidence="1 2">NBRC 110027</strain>
    </source>
</reference>
<protein>
    <submittedName>
        <fullName evidence="1">Uncharacterized protein</fullName>
    </submittedName>
</protein>
<gene>
    <name evidence="1" type="ORF">TPA0598_03_00720</name>
</gene>
<proteinExistence type="predicted"/>
<dbReference type="EMBL" id="BBNO01000003">
    <property type="protein sequence ID" value="GAO07611.1"/>
    <property type="molecule type" value="Genomic_DNA"/>
</dbReference>
<sequence length="64" mass="6881">MVAPSLLSGTAVGLPAGLERAGAAAGISPPDLPCDPYPRTELLRFTPVHRVIHRDPDRDRRINP</sequence>
<keyword evidence="2" id="KW-1185">Reference proteome</keyword>
<evidence type="ECO:0000313" key="1">
    <source>
        <dbReference type="EMBL" id="GAO07611.1"/>
    </source>
</evidence>
<dbReference type="AlphaFoldDB" id="A0A0N7YL23"/>
<accession>A0A0N7YL23</accession>